<dbReference type="Proteomes" id="UP001500731">
    <property type="component" value="Unassembled WGS sequence"/>
</dbReference>
<proteinExistence type="predicted"/>
<comment type="caution">
    <text evidence="1">The sequence shown here is derived from an EMBL/GenBank/DDBJ whole genome shotgun (WGS) entry which is preliminary data.</text>
</comment>
<dbReference type="RefSeq" id="WP_345189030.1">
    <property type="nucleotide sequence ID" value="NZ_BAABGP010000037.1"/>
</dbReference>
<accession>A0ABP8PUV9</accession>
<reference evidence="2" key="1">
    <citation type="journal article" date="2019" name="Int. J. Syst. Evol. Microbiol.">
        <title>The Global Catalogue of Microorganisms (GCM) 10K type strain sequencing project: providing services to taxonomists for standard genome sequencing and annotation.</title>
        <authorList>
            <consortium name="The Broad Institute Genomics Platform"/>
            <consortium name="The Broad Institute Genome Sequencing Center for Infectious Disease"/>
            <person name="Wu L."/>
            <person name="Ma J."/>
        </authorList>
    </citation>
    <scope>NUCLEOTIDE SEQUENCE [LARGE SCALE GENOMIC DNA]</scope>
    <source>
        <strain evidence="2">JCM 17839</strain>
    </source>
</reference>
<gene>
    <name evidence="1" type="ORF">GCM10023171_37350</name>
</gene>
<sequence>MLIGTIRPDETRKITVQGEELDEIQDLVAAQTPDGWEITRAPVAMSKKDTVLTCEATIARRNGLQEIEGADLDALRSLTPAGFTLISVRAS</sequence>
<keyword evidence="2" id="KW-1185">Reference proteome</keyword>
<evidence type="ECO:0000313" key="2">
    <source>
        <dbReference type="Proteomes" id="UP001500731"/>
    </source>
</evidence>
<evidence type="ECO:0000313" key="1">
    <source>
        <dbReference type="EMBL" id="GAA4492355.1"/>
    </source>
</evidence>
<dbReference type="EMBL" id="BAABGP010000037">
    <property type="protein sequence ID" value="GAA4492355.1"/>
    <property type="molecule type" value="Genomic_DNA"/>
</dbReference>
<name>A0ABP8PUV9_9MICO</name>
<organism evidence="1 2">
    <name type="scientific">Microbacterium panaciterrae</name>
    <dbReference type="NCBI Taxonomy" id="985759"/>
    <lineage>
        <taxon>Bacteria</taxon>
        <taxon>Bacillati</taxon>
        <taxon>Actinomycetota</taxon>
        <taxon>Actinomycetes</taxon>
        <taxon>Micrococcales</taxon>
        <taxon>Microbacteriaceae</taxon>
        <taxon>Microbacterium</taxon>
    </lineage>
</organism>
<protein>
    <recommendedName>
        <fullName evidence="3">DUF4177 domain-containing protein</fullName>
    </recommendedName>
</protein>
<evidence type="ECO:0008006" key="3">
    <source>
        <dbReference type="Google" id="ProtNLM"/>
    </source>
</evidence>